<dbReference type="SUPFAM" id="SSF103473">
    <property type="entry name" value="MFS general substrate transporter"/>
    <property type="match status" value="1"/>
</dbReference>
<dbReference type="EMBL" id="JBIRUI010000033">
    <property type="protein sequence ID" value="MFI1719287.1"/>
    <property type="molecule type" value="Genomic_DNA"/>
</dbReference>
<evidence type="ECO:0000256" key="2">
    <source>
        <dbReference type="ARBA" id="ARBA00022475"/>
    </source>
</evidence>
<keyword evidence="2" id="KW-1003">Cell membrane</keyword>
<evidence type="ECO:0000256" key="5">
    <source>
        <dbReference type="ARBA" id="ARBA00023136"/>
    </source>
</evidence>
<evidence type="ECO:0000313" key="8">
    <source>
        <dbReference type="EMBL" id="MFI1719287.1"/>
    </source>
</evidence>
<dbReference type="InterPro" id="IPR036259">
    <property type="entry name" value="MFS_trans_sf"/>
</dbReference>
<comment type="subcellular location">
    <subcellularLocation>
        <location evidence="1">Cell membrane</location>
        <topology evidence="1">Multi-pass membrane protein</topology>
    </subcellularLocation>
</comment>
<feature type="region of interest" description="Disordered" evidence="6">
    <location>
        <begin position="176"/>
        <end position="219"/>
    </location>
</feature>
<evidence type="ECO:0000256" key="1">
    <source>
        <dbReference type="ARBA" id="ARBA00004651"/>
    </source>
</evidence>
<keyword evidence="9" id="KW-1185">Reference proteome</keyword>
<dbReference type="PANTHER" id="PTHR23513">
    <property type="entry name" value="INTEGRAL MEMBRANE EFFLUX PROTEIN-RELATED"/>
    <property type="match status" value="1"/>
</dbReference>
<keyword evidence="4 7" id="KW-1133">Transmembrane helix</keyword>
<feature type="compositionally biased region" description="Basic and acidic residues" evidence="6">
    <location>
        <begin position="188"/>
        <end position="201"/>
    </location>
</feature>
<feature type="transmembrane region" description="Helical" evidence="7">
    <location>
        <begin position="314"/>
        <end position="336"/>
    </location>
</feature>
<dbReference type="Proteomes" id="UP001611339">
    <property type="component" value="Unassembled WGS sequence"/>
</dbReference>
<name>A0ABW7UHZ5_9ACTN</name>
<evidence type="ECO:0000313" key="9">
    <source>
        <dbReference type="Proteomes" id="UP001611339"/>
    </source>
</evidence>
<accession>A0ABW7UHZ5</accession>
<dbReference type="RefSeq" id="WP_398714076.1">
    <property type="nucleotide sequence ID" value="NZ_JBIRUI010000033.1"/>
</dbReference>
<feature type="transmembrane region" description="Helical" evidence="7">
    <location>
        <begin position="348"/>
        <end position="371"/>
    </location>
</feature>
<evidence type="ECO:0000256" key="6">
    <source>
        <dbReference type="SAM" id="MobiDB-lite"/>
    </source>
</evidence>
<comment type="caution">
    <text evidence="8">The sequence shown here is derived from an EMBL/GenBank/DDBJ whole genome shotgun (WGS) entry which is preliminary data.</text>
</comment>
<feature type="transmembrane region" description="Helical" evidence="7">
    <location>
        <begin position="152"/>
        <end position="172"/>
    </location>
</feature>
<keyword evidence="5 7" id="KW-0472">Membrane</keyword>
<gene>
    <name evidence="8" type="ORF">ACH407_37720</name>
</gene>
<feature type="transmembrane region" description="Helical" evidence="7">
    <location>
        <begin position="377"/>
        <end position="397"/>
    </location>
</feature>
<dbReference type="PANTHER" id="PTHR23513:SF11">
    <property type="entry name" value="STAPHYLOFERRIN A TRANSPORTER"/>
    <property type="match status" value="1"/>
</dbReference>
<evidence type="ECO:0000256" key="7">
    <source>
        <dbReference type="SAM" id="Phobius"/>
    </source>
</evidence>
<protein>
    <submittedName>
        <fullName evidence="8">MFS transporter</fullName>
    </submittedName>
</protein>
<dbReference type="Gene3D" id="1.20.1250.20">
    <property type="entry name" value="MFS general substrate transporter like domains"/>
    <property type="match status" value="2"/>
</dbReference>
<sequence length="412" mass="40566">MPSTLVAGFLVKLPVIAIPLVLSLQVSLGLHRSLGAAGAVSGAWMAGVMAGAPALGWAMDRLSMRPVLAVSAVAQGAFWATADRLAYPALLCAALASGLLLVPGSTLTRMVLTVRTAPEHRQAAFALDTVTSQLSYLAGPALGAVLSTQASPATACRLLGIVLVLALGAFAVRSGQPSRSTLAPDGAGGRDRADSGERDAPAGDADEVSQAGTDGGPEAAGVRGTSFSVMGTALAGAFATGTVSSGFELSLIGLSREQGAVQWVGLLIAMCGVYAVLGGLLSGTLADTPRPAVPLLLLGLVTSPLGLADDWRVLLVAVAPAAMLAATSFAVTAAACSAAATEHTRGRVLGLYGAAVAGGNALGAPLAGLATAAGGPAGGFLAVGTAAVLVALACWVLPARTSRARPLPSQKG</sequence>
<organism evidence="8 9">
    <name type="scientific">Streptomyces litmocidini</name>
    <dbReference type="NCBI Taxonomy" id="67318"/>
    <lineage>
        <taxon>Bacteria</taxon>
        <taxon>Bacillati</taxon>
        <taxon>Actinomycetota</taxon>
        <taxon>Actinomycetes</taxon>
        <taxon>Kitasatosporales</taxon>
        <taxon>Streptomycetaceae</taxon>
        <taxon>Streptomyces</taxon>
    </lineage>
</organism>
<keyword evidence="3 7" id="KW-0812">Transmembrane</keyword>
<reference evidence="8 9" key="1">
    <citation type="submission" date="2024-10" db="EMBL/GenBank/DDBJ databases">
        <title>The Natural Products Discovery Center: Release of the First 8490 Sequenced Strains for Exploring Actinobacteria Biosynthetic Diversity.</title>
        <authorList>
            <person name="Kalkreuter E."/>
            <person name="Kautsar S.A."/>
            <person name="Yang D."/>
            <person name="Bader C.D."/>
            <person name="Teijaro C.N."/>
            <person name="Fluegel L."/>
            <person name="Davis C.M."/>
            <person name="Simpson J.R."/>
            <person name="Lauterbach L."/>
            <person name="Steele A.D."/>
            <person name="Gui C."/>
            <person name="Meng S."/>
            <person name="Li G."/>
            <person name="Viehrig K."/>
            <person name="Ye F."/>
            <person name="Su P."/>
            <person name="Kiefer A.F."/>
            <person name="Nichols A."/>
            <person name="Cepeda A.J."/>
            <person name="Yan W."/>
            <person name="Fan B."/>
            <person name="Jiang Y."/>
            <person name="Adhikari A."/>
            <person name="Zheng C.-J."/>
            <person name="Schuster L."/>
            <person name="Cowan T.M."/>
            <person name="Smanski M.J."/>
            <person name="Chevrette M.G."/>
            <person name="De Carvalho L.P.S."/>
            <person name="Shen B."/>
        </authorList>
    </citation>
    <scope>NUCLEOTIDE SEQUENCE [LARGE SCALE GENOMIC DNA]</scope>
    <source>
        <strain evidence="8 9">NPDC020602</strain>
    </source>
</reference>
<feature type="transmembrane region" description="Helical" evidence="7">
    <location>
        <begin position="33"/>
        <end position="55"/>
    </location>
</feature>
<evidence type="ECO:0000256" key="4">
    <source>
        <dbReference type="ARBA" id="ARBA00022989"/>
    </source>
</evidence>
<feature type="transmembrane region" description="Helical" evidence="7">
    <location>
        <begin position="85"/>
        <end position="102"/>
    </location>
</feature>
<dbReference type="Pfam" id="PF07690">
    <property type="entry name" value="MFS_1"/>
    <property type="match status" value="1"/>
</dbReference>
<proteinExistence type="predicted"/>
<dbReference type="InterPro" id="IPR011701">
    <property type="entry name" value="MFS"/>
</dbReference>
<evidence type="ECO:0000256" key="3">
    <source>
        <dbReference type="ARBA" id="ARBA00022692"/>
    </source>
</evidence>
<feature type="transmembrane region" description="Helical" evidence="7">
    <location>
        <begin position="233"/>
        <end position="254"/>
    </location>
</feature>
<feature type="transmembrane region" description="Helical" evidence="7">
    <location>
        <begin position="260"/>
        <end position="280"/>
    </location>
</feature>